<feature type="transmembrane region" description="Helical" evidence="2">
    <location>
        <begin position="370"/>
        <end position="391"/>
    </location>
</feature>
<dbReference type="PROSITE" id="PS50011">
    <property type="entry name" value="PROTEIN_KINASE_DOM"/>
    <property type="match status" value="1"/>
</dbReference>
<dbReference type="Pfam" id="PF03109">
    <property type="entry name" value="ABC1"/>
    <property type="match status" value="1"/>
</dbReference>
<dbReference type="InterPro" id="IPR004147">
    <property type="entry name" value="ABC1_dom"/>
</dbReference>
<evidence type="ECO:0000313" key="4">
    <source>
        <dbReference type="EMBL" id="CAE0611353.1"/>
    </source>
</evidence>
<dbReference type="PANTHER" id="PTHR45890:SF9">
    <property type="entry name" value="PROTEIN KINASE DOMAIN-CONTAINING PROTEIN"/>
    <property type="match status" value="1"/>
</dbReference>
<dbReference type="InterPro" id="IPR011009">
    <property type="entry name" value="Kinase-like_dom_sf"/>
</dbReference>
<dbReference type="EMBL" id="HBIS01005741">
    <property type="protein sequence ID" value="CAE0611353.1"/>
    <property type="molecule type" value="Transcribed_RNA"/>
</dbReference>
<organism evidence="4">
    <name type="scientific">Picocystis salinarum</name>
    <dbReference type="NCBI Taxonomy" id="88271"/>
    <lineage>
        <taxon>Eukaryota</taxon>
        <taxon>Viridiplantae</taxon>
        <taxon>Chlorophyta</taxon>
        <taxon>Picocystophyceae</taxon>
        <taxon>Picocystales</taxon>
        <taxon>Picocystaceae</taxon>
        <taxon>Picocystis</taxon>
    </lineage>
</organism>
<evidence type="ECO:0000256" key="1">
    <source>
        <dbReference type="SAM" id="MobiDB-lite"/>
    </source>
</evidence>
<dbReference type="GO" id="GO:0004672">
    <property type="term" value="F:protein kinase activity"/>
    <property type="evidence" value="ECO:0007669"/>
    <property type="project" value="InterPro"/>
</dbReference>
<feature type="transmembrane region" description="Helical" evidence="2">
    <location>
        <begin position="403"/>
        <end position="421"/>
    </location>
</feature>
<feature type="region of interest" description="Disordered" evidence="1">
    <location>
        <begin position="1"/>
        <end position="31"/>
    </location>
</feature>
<dbReference type="SUPFAM" id="SSF56112">
    <property type="entry name" value="Protein kinase-like (PK-like)"/>
    <property type="match status" value="1"/>
</dbReference>
<feature type="compositionally biased region" description="Basic and acidic residues" evidence="1">
    <location>
        <begin position="8"/>
        <end position="17"/>
    </location>
</feature>
<dbReference type="CDD" id="cd13971">
    <property type="entry name" value="ADCK2-like"/>
    <property type="match status" value="1"/>
</dbReference>
<name>A0A7S3XDK9_9CHLO</name>
<keyword evidence="2" id="KW-0812">Transmembrane</keyword>
<dbReference type="PANTHER" id="PTHR45890">
    <property type="entry name" value="AARF DOMAIN CONTAINING KINASE 2 (PREDICTED)"/>
    <property type="match status" value="1"/>
</dbReference>
<proteinExistence type="predicted"/>
<dbReference type="InterPro" id="IPR052402">
    <property type="entry name" value="ADCK_kinase"/>
</dbReference>
<evidence type="ECO:0000259" key="3">
    <source>
        <dbReference type="PROSITE" id="PS50011"/>
    </source>
</evidence>
<keyword evidence="2" id="KW-1133">Transmembrane helix</keyword>
<accession>A0A7S3XDK9</accession>
<dbReference type="AlphaFoldDB" id="A0A7S3XDK9"/>
<dbReference type="GO" id="GO:0005524">
    <property type="term" value="F:ATP binding"/>
    <property type="evidence" value="ECO:0007669"/>
    <property type="project" value="InterPro"/>
</dbReference>
<dbReference type="InterPro" id="IPR000719">
    <property type="entry name" value="Prot_kinase_dom"/>
</dbReference>
<evidence type="ECO:0000256" key="2">
    <source>
        <dbReference type="SAM" id="Phobius"/>
    </source>
</evidence>
<protein>
    <recommendedName>
        <fullName evidence="3">Protein kinase domain-containing protein</fullName>
    </recommendedName>
</protein>
<keyword evidence="2" id="KW-0472">Membrane</keyword>
<feature type="domain" description="Protein kinase" evidence="3">
    <location>
        <begin position="470"/>
        <end position="809"/>
    </location>
</feature>
<dbReference type="InterPro" id="IPR044095">
    <property type="entry name" value="ADCK2_dom"/>
</dbReference>
<gene>
    <name evidence="4" type="ORF">PSAL00342_LOCUS5188</name>
</gene>
<reference evidence="4" key="1">
    <citation type="submission" date="2021-01" db="EMBL/GenBank/DDBJ databases">
        <authorList>
            <person name="Corre E."/>
            <person name="Pelletier E."/>
            <person name="Niang G."/>
            <person name="Scheremetjew M."/>
            <person name="Finn R."/>
            <person name="Kale V."/>
            <person name="Holt S."/>
            <person name="Cochrane G."/>
            <person name="Meng A."/>
            <person name="Brown T."/>
            <person name="Cohen L."/>
        </authorList>
    </citation>
    <scope>NUCLEOTIDE SEQUENCE</scope>
    <source>
        <strain evidence="4">CCMP1897</strain>
    </source>
</reference>
<sequence length="809" mass="91843">MVSGRVRTKAEEEKPEKGGGSLEGQGKDTWDKRLRSRAAAILGRKNRTWKQLRSVQHRGFEIPTCEWKAEQVRKTSERCGLEEPTPALLSSWAWKDRNLSLQLPLSFSVGVNNGNPTMNLSLFKIRIEQHLDTFNRRKTRKQAWRNKRFARVFEQFAALHVAQLLLPQVSNASSTFVAVSWFRAIFSQLLRKQRKDDNLLRTSALCFVGSRSFAKLLLPRIHFQLSALQACILTMAKRRRLQRQCARGSIKDGRDAESAWRNYHRWAAKKLAPFIIDLVDKPPLEGLFALMSTLSIDHSRDGLSMGRPPLFSASIRLGRRASTSSMEMCTAEWTEDVQCEGLKEEDYSVGVRHLSTVAETTEALRILCRALYLAAVFFPFLSCCPSLLVVDQKSWIRTMVWKFLLLGITSSGAALIKWGQWAATREDLFPTDLCRVLSSLHDDAPKHSFRRSRRQIEHEFGCDLFDIFDSFEEEPVASGSIAQVHIAVIRESRICPEIRHHLPSSRKVAVKVRHPNVAEHIRRDFQVVKPLVNFLTNFRAFRWLGLKESVSQFSHVMTAQADLTVEADHLYRCGKNFAHVEMTVIPLPIRDLISPSVLVETFEEGRSVAGYMKAPSAANTQIVNLGIDTYLHMLLKDNFVHTDLHPGNIMVREMPCHSPGGVTGLQLILLDFGLVVELTPEMRHRFISFLFHIASGNSMRASELLLSWAKSQHCTDVKAFRRGMADLWDAHCGVGVRQVDVDRVLKECLRLCRQYEVSVDVEYAELVLGVCIITGFATQLDPEVNLMDAAVPCFFLYNLLGRVSGRVYD</sequence>